<dbReference type="PROSITE" id="PS51909">
    <property type="entry name" value="LYSOZYME_I"/>
    <property type="match status" value="1"/>
</dbReference>
<dbReference type="Proteomes" id="UP000479190">
    <property type="component" value="Unassembled WGS sequence"/>
</dbReference>
<dbReference type="InterPro" id="IPR008597">
    <property type="entry name" value="Invert_lysozyme"/>
</dbReference>
<evidence type="ECO:0000256" key="5">
    <source>
        <dbReference type="ARBA" id="ARBA00022801"/>
    </source>
</evidence>
<keyword evidence="6" id="KW-0326">Glycosidase</keyword>
<evidence type="ECO:0000256" key="9">
    <source>
        <dbReference type="SAM" id="SignalP"/>
    </source>
</evidence>
<dbReference type="PROSITE" id="PS00018">
    <property type="entry name" value="EF_HAND_1"/>
    <property type="match status" value="1"/>
</dbReference>
<dbReference type="SUPFAM" id="SSF47565">
    <property type="entry name" value="Insect pheromone/odorant-binding proteins"/>
    <property type="match status" value="1"/>
</dbReference>
<dbReference type="GO" id="GO:0003796">
    <property type="term" value="F:lysozyme activity"/>
    <property type="evidence" value="ECO:0007669"/>
    <property type="project" value="UniProtKB-EC"/>
</dbReference>
<keyword evidence="9" id="KW-0732">Signal</keyword>
<proteinExistence type="predicted"/>
<dbReference type="AlphaFoldDB" id="A0A6H5IED6"/>
<evidence type="ECO:0000256" key="1">
    <source>
        <dbReference type="ARBA" id="ARBA00000632"/>
    </source>
</evidence>
<keyword evidence="5" id="KW-0378">Hydrolase</keyword>
<dbReference type="FunFam" id="1.10.530.10:FF:000019">
    <property type="entry name" value="lysozyme"/>
    <property type="match status" value="1"/>
</dbReference>
<feature type="chain" id="PRO_5026276587" description="lysozyme" evidence="9">
    <location>
        <begin position="18"/>
        <end position="328"/>
    </location>
</feature>
<dbReference type="Pfam" id="PF05497">
    <property type="entry name" value="Destabilase"/>
    <property type="match status" value="1"/>
</dbReference>
<dbReference type="GO" id="GO:0042742">
    <property type="term" value="P:defense response to bacterium"/>
    <property type="evidence" value="ECO:0007669"/>
    <property type="project" value="UniProtKB-KW"/>
</dbReference>
<dbReference type="Gene3D" id="1.10.238.20">
    <property type="entry name" value="Pheromone/general odorant binding protein domain"/>
    <property type="match status" value="1"/>
</dbReference>
<dbReference type="PANTHER" id="PTHR11195:SF22">
    <property type="entry name" value="LYSOZYME"/>
    <property type="match status" value="1"/>
</dbReference>
<keyword evidence="4" id="KW-0081">Bacteriolytic enzyme</keyword>
<dbReference type="Pfam" id="PF01395">
    <property type="entry name" value="PBP_GOBP"/>
    <property type="match status" value="1"/>
</dbReference>
<dbReference type="InterPro" id="IPR036728">
    <property type="entry name" value="PBP_GOBP_sf"/>
</dbReference>
<dbReference type="SUPFAM" id="SSF53955">
    <property type="entry name" value="Lysozyme-like"/>
    <property type="match status" value="1"/>
</dbReference>
<dbReference type="InterPro" id="IPR018247">
    <property type="entry name" value="EF_Hand_1_Ca_BS"/>
</dbReference>
<name>A0A6H5IED6_9HYME</name>
<feature type="signal peptide" evidence="9">
    <location>
        <begin position="1"/>
        <end position="17"/>
    </location>
</feature>
<accession>A0A6H5IED6</accession>
<organism evidence="10 11">
    <name type="scientific">Trichogramma brassicae</name>
    <dbReference type="NCBI Taxonomy" id="86971"/>
    <lineage>
        <taxon>Eukaryota</taxon>
        <taxon>Metazoa</taxon>
        <taxon>Ecdysozoa</taxon>
        <taxon>Arthropoda</taxon>
        <taxon>Hexapoda</taxon>
        <taxon>Insecta</taxon>
        <taxon>Pterygota</taxon>
        <taxon>Neoptera</taxon>
        <taxon>Endopterygota</taxon>
        <taxon>Hymenoptera</taxon>
        <taxon>Apocrita</taxon>
        <taxon>Proctotrupomorpha</taxon>
        <taxon>Chalcidoidea</taxon>
        <taxon>Trichogrammatidae</taxon>
        <taxon>Trichogramma</taxon>
    </lineage>
</organism>
<evidence type="ECO:0000256" key="7">
    <source>
        <dbReference type="PIRSR" id="PIRSR608597-3"/>
    </source>
</evidence>
<dbReference type="PANTHER" id="PTHR11195">
    <property type="entry name" value="DESTABILASE-RELATED"/>
    <property type="match status" value="1"/>
</dbReference>
<gene>
    <name evidence="10" type="ORF">TBRA_LOCUS8301</name>
</gene>
<protein>
    <recommendedName>
        <fullName evidence="2">lysozyme</fullName>
        <ecNumber evidence="2">3.2.1.17</ecNumber>
    </recommendedName>
</protein>
<dbReference type="OrthoDB" id="6337871at2759"/>
<dbReference type="EC" id="3.2.1.17" evidence="2"/>
<comment type="catalytic activity">
    <reaction evidence="1">
        <text>Hydrolysis of (1-&gt;4)-beta-linkages between N-acetylmuramic acid and N-acetyl-D-glucosamine residues in a peptidoglycan and between N-acetyl-D-glucosamine residues in chitodextrins.</text>
        <dbReference type="EC" id="3.2.1.17"/>
    </reaction>
</comment>
<evidence type="ECO:0000313" key="11">
    <source>
        <dbReference type="Proteomes" id="UP000479190"/>
    </source>
</evidence>
<keyword evidence="3" id="KW-0929">Antimicrobial</keyword>
<dbReference type="GO" id="GO:0031640">
    <property type="term" value="P:killing of cells of another organism"/>
    <property type="evidence" value="ECO:0007669"/>
    <property type="project" value="UniProtKB-KW"/>
</dbReference>
<feature type="disulfide bond" evidence="7">
    <location>
        <begin position="205"/>
        <end position="289"/>
    </location>
</feature>
<feature type="disulfide bond" evidence="7">
    <location>
        <begin position="222"/>
        <end position="227"/>
    </location>
</feature>
<dbReference type="EMBL" id="CADCXV010000815">
    <property type="protein sequence ID" value="CAB0036433.1"/>
    <property type="molecule type" value="Genomic_DNA"/>
</dbReference>
<evidence type="ECO:0000313" key="10">
    <source>
        <dbReference type="EMBL" id="CAB0036433.1"/>
    </source>
</evidence>
<feature type="compositionally biased region" description="Low complexity" evidence="8">
    <location>
        <begin position="23"/>
        <end position="33"/>
    </location>
</feature>
<dbReference type="InterPro" id="IPR006170">
    <property type="entry name" value="PBP/GOBP"/>
</dbReference>
<evidence type="ECO:0000256" key="8">
    <source>
        <dbReference type="SAM" id="MobiDB-lite"/>
    </source>
</evidence>
<keyword evidence="7" id="KW-1015">Disulfide bond</keyword>
<dbReference type="GO" id="GO:0005549">
    <property type="term" value="F:odorant binding"/>
    <property type="evidence" value="ECO:0007669"/>
    <property type="project" value="InterPro"/>
</dbReference>
<evidence type="ECO:0000256" key="4">
    <source>
        <dbReference type="ARBA" id="ARBA00022638"/>
    </source>
</evidence>
<sequence>MRVVFLIVFAYAIVVTASSHVSSQQEQQQVPQAEKQKMSPAGTNDTCGDTMHFINRVIKLLKLLDPQKPLQAEKVSSPDDNLLTATTTAPEINRNEYYHGLLNNCSRAQNISVEQYIYASARNNTNGVWELAKCVDECMLKTLSVMKPDGKVDMDLAMEHLLWGEPGLQRNTTKSAIENCHITAQVQQQQQQQGQQSTYQMDQICLGCLCEAASGCNTTVGCVGDVCGPFRITWGYWADAGKPTLGDQPATSNTAYSDCANDALCAGRTVQGYMNRFAQDCNGDGRITCDDIARVHYLGGYGCSTGQLEKKYEAGYYNCRKAFPNAAP</sequence>
<feature type="disulfide bond" evidence="7">
    <location>
        <begin position="259"/>
        <end position="265"/>
    </location>
</feature>
<evidence type="ECO:0000256" key="6">
    <source>
        <dbReference type="ARBA" id="ARBA00023295"/>
    </source>
</evidence>
<feature type="disulfide bond" evidence="7">
    <location>
        <begin position="210"/>
        <end position="216"/>
    </location>
</feature>
<dbReference type="InterPro" id="IPR023346">
    <property type="entry name" value="Lysozyme-like_dom_sf"/>
</dbReference>
<keyword evidence="11" id="KW-1185">Reference proteome</keyword>
<evidence type="ECO:0000256" key="3">
    <source>
        <dbReference type="ARBA" id="ARBA00022529"/>
    </source>
</evidence>
<evidence type="ECO:0000256" key="2">
    <source>
        <dbReference type="ARBA" id="ARBA00012732"/>
    </source>
</evidence>
<feature type="region of interest" description="Disordered" evidence="8">
    <location>
        <begin position="23"/>
        <end position="45"/>
    </location>
</feature>
<dbReference type="CDD" id="cd16890">
    <property type="entry name" value="lyz_i"/>
    <property type="match status" value="1"/>
</dbReference>
<dbReference type="Gene3D" id="1.10.530.10">
    <property type="match status" value="1"/>
</dbReference>
<reference evidence="10 11" key="1">
    <citation type="submission" date="2020-02" db="EMBL/GenBank/DDBJ databases">
        <authorList>
            <person name="Ferguson B K."/>
        </authorList>
    </citation>
    <scope>NUCLEOTIDE SEQUENCE [LARGE SCALE GENOMIC DNA]</scope>
</reference>